<keyword evidence="2" id="KW-1133">Transmembrane helix</keyword>
<name>D7CG84_STRBB</name>
<feature type="region of interest" description="Disordered" evidence="1">
    <location>
        <begin position="1"/>
        <end position="36"/>
    </location>
</feature>
<dbReference type="GO" id="GO:0003677">
    <property type="term" value="F:DNA binding"/>
    <property type="evidence" value="ECO:0007669"/>
    <property type="project" value="InterPro"/>
</dbReference>
<organism evidence="4 5">
    <name type="scientific">Streptomyces bingchenggensis (strain BCW-1)</name>
    <dbReference type="NCBI Taxonomy" id="749414"/>
    <lineage>
        <taxon>Bacteria</taxon>
        <taxon>Bacillati</taxon>
        <taxon>Actinomycetota</taxon>
        <taxon>Actinomycetes</taxon>
        <taxon>Kitasatosporales</taxon>
        <taxon>Streptomycetaceae</taxon>
        <taxon>Streptomyces</taxon>
    </lineage>
</organism>
<evidence type="ECO:0000259" key="3">
    <source>
        <dbReference type="PROSITE" id="PS50943"/>
    </source>
</evidence>
<dbReference type="KEGG" id="sbh:SBI_05868"/>
<feature type="compositionally biased region" description="Low complexity" evidence="1">
    <location>
        <begin position="127"/>
        <end position="144"/>
    </location>
</feature>
<evidence type="ECO:0000313" key="5">
    <source>
        <dbReference type="Proteomes" id="UP000000377"/>
    </source>
</evidence>
<dbReference type="EMBL" id="CP002047">
    <property type="protein sequence ID" value="ADI08988.1"/>
    <property type="molecule type" value="Genomic_DNA"/>
</dbReference>
<dbReference type="STRING" id="749414.SBI_05868"/>
<dbReference type="Proteomes" id="UP000000377">
    <property type="component" value="Chromosome"/>
</dbReference>
<feature type="region of interest" description="Disordered" evidence="1">
    <location>
        <begin position="118"/>
        <end position="147"/>
    </location>
</feature>
<gene>
    <name evidence="4" type="ordered locus">SBI_05868</name>
</gene>
<dbReference type="CDD" id="cd00093">
    <property type="entry name" value="HTH_XRE"/>
    <property type="match status" value="1"/>
</dbReference>
<feature type="domain" description="HTH cro/C1-type" evidence="3">
    <location>
        <begin position="54"/>
        <end position="108"/>
    </location>
</feature>
<dbReference type="SMART" id="SM00530">
    <property type="entry name" value="HTH_XRE"/>
    <property type="match status" value="1"/>
</dbReference>
<dbReference type="AlphaFoldDB" id="D7CG84"/>
<keyword evidence="2" id="KW-0472">Membrane</keyword>
<evidence type="ECO:0000256" key="1">
    <source>
        <dbReference type="SAM" id="MobiDB-lite"/>
    </source>
</evidence>
<dbReference type="Pfam" id="PF13560">
    <property type="entry name" value="HTH_31"/>
    <property type="match status" value="1"/>
</dbReference>
<dbReference type="HOGENOM" id="CLU_959468_0_0_11"/>
<protein>
    <recommendedName>
        <fullName evidence="3">HTH cro/C1-type domain-containing protein</fullName>
    </recommendedName>
</protein>
<keyword evidence="5" id="KW-1185">Reference proteome</keyword>
<accession>D7CG84</accession>
<dbReference type="Gene3D" id="1.10.260.40">
    <property type="entry name" value="lambda repressor-like DNA-binding domains"/>
    <property type="match status" value="1"/>
</dbReference>
<dbReference type="SUPFAM" id="SSF47413">
    <property type="entry name" value="lambda repressor-like DNA-binding domains"/>
    <property type="match status" value="1"/>
</dbReference>
<sequence length="290" mass="30744">MGCLETPHQLRTAARIRRTGGHSMGQRRSDTSEAPRQAAVALTSSAGRRLAGELRRIKQASGLSFARLEARTNYSRASLERYVNGKLFPSRDAVEDIAQACGADPRPLLELWDDALEAGAQPPPDMASPAEAATSPETAASSGEEPGRAQRAARRRLFLFAGLGLALLALGLALLPFSPLSPFGSEPSSKAAPTSGCRDYKAEMRAYSVGTVCWTSARATVTGYLKNPDGTGKAVAQLCISNQPNVCSQTIDLAAAGPGGTSRYRRTVTLPAGHGVWVRTCAEDLCTQWD</sequence>
<proteinExistence type="predicted"/>
<dbReference type="eggNOG" id="ENOG503093N">
    <property type="taxonomic scope" value="Bacteria"/>
</dbReference>
<evidence type="ECO:0000313" key="4">
    <source>
        <dbReference type="EMBL" id="ADI08988.1"/>
    </source>
</evidence>
<dbReference type="PROSITE" id="PS50943">
    <property type="entry name" value="HTH_CROC1"/>
    <property type="match status" value="1"/>
</dbReference>
<evidence type="ECO:0000256" key="2">
    <source>
        <dbReference type="SAM" id="Phobius"/>
    </source>
</evidence>
<feature type="transmembrane region" description="Helical" evidence="2">
    <location>
        <begin position="157"/>
        <end position="177"/>
    </location>
</feature>
<reference evidence="4 5" key="1">
    <citation type="journal article" date="2010" name="J. Bacteriol.">
        <title>Genome sequence of the milbemycin-producing bacterium Streptomyces bingchenggensis.</title>
        <authorList>
            <person name="Wang X.J."/>
            <person name="Yan Y.J."/>
            <person name="Zhang B."/>
            <person name="An J."/>
            <person name="Wang J.J."/>
            <person name="Tian J."/>
            <person name="Jiang L."/>
            <person name="Chen Y.H."/>
            <person name="Huang S.X."/>
            <person name="Yin M."/>
            <person name="Zhang J."/>
            <person name="Gao A.L."/>
            <person name="Liu C.X."/>
            <person name="Zhu Z.X."/>
            <person name="Xiang W.S."/>
        </authorList>
    </citation>
    <scope>NUCLEOTIDE SEQUENCE [LARGE SCALE GENOMIC DNA]</scope>
    <source>
        <strain evidence="4 5">BCW-1</strain>
    </source>
</reference>
<dbReference type="PATRIC" id="fig|749414.3.peg.6051"/>
<keyword evidence="2" id="KW-0812">Transmembrane</keyword>
<dbReference type="InterPro" id="IPR010982">
    <property type="entry name" value="Lambda_DNA-bd_dom_sf"/>
</dbReference>
<dbReference type="InterPro" id="IPR001387">
    <property type="entry name" value="Cro/C1-type_HTH"/>
</dbReference>